<name>A0A1X7VQV5_AMPQE</name>
<dbReference type="AlphaFoldDB" id="A0A1X7VQV5"/>
<feature type="transmembrane region" description="Helical" evidence="1">
    <location>
        <begin position="119"/>
        <end position="143"/>
    </location>
</feature>
<keyword evidence="1" id="KW-0812">Transmembrane</keyword>
<keyword evidence="1" id="KW-0472">Membrane</keyword>
<dbReference type="EnsemblMetazoa" id="Aqu2.1.42279_001">
    <property type="protein sequence ID" value="Aqu2.1.42279_001"/>
    <property type="gene ID" value="Aqu2.1.42279"/>
</dbReference>
<dbReference type="InParanoid" id="A0A1X7VQV5"/>
<organism evidence="2">
    <name type="scientific">Amphimedon queenslandica</name>
    <name type="common">Sponge</name>
    <dbReference type="NCBI Taxonomy" id="400682"/>
    <lineage>
        <taxon>Eukaryota</taxon>
        <taxon>Metazoa</taxon>
        <taxon>Porifera</taxon>
        <taxon>Demospongiae</taxon>
        <taxon>Heteroscleromorpha</taxon>
        <taxon>Haplosclerida</taxon>
        <taxon>Niphatidae</taxon>
        <taxon>Amphimedon</taxon>
    </lineage>
</organism>
<accession>A0A1X7VQV5</accession>
<evidence type="ECO:0000313" key="2">
    <source>
        <dbReference type="EnsemblMetazoa" id="Aqu2.1.42279_001"/>
    </source>
</evidence>
<evidence type="ECO:0008006" key="3">
    <source>
        <dbReference type="Google" id="ProtNLM"/>
    </source>
</evidence>
<protein>
    <recommendedName>
        <fullName evidence="3">MARVEL domain-containing protein</fullName>
    </recommendedName>
</protein>
<feature type="transmembrane region" description="Helical" evidence="1">
    <location>
        <begin position="163"/>
        <end position="190"/>
    </location>
</feature>
<sequence>MSVEGTVKAARVGGSIFTQIKPSPTLAPVQYWQGIVEISAKGVVLVSIFILFIASSVAQDEANNINDNNANLNRAIAAAGWTIFLGIIGLIYGILYLVCRFVNFAFMTNYRTVVLVTDIIVNGVLAFLLLTGAASLAATADYLTDILNTATEFRGVITTTRNAIGAAAFFAFFSMFAYLFVVLWMALLFIKKWDVKGSGGSGGDTSAPV</sequence>
<reference evidence="2" key="1">
    <citation type="submission" date="2017-05" db="UniProtKB">
        <authorList>
            <consortium name="EnsemblMetazoa"/>
        </authorList>
    </citation>
    <scope>IDENTIFICATION</scope>
</reference>
<evidence type="ECO:0000256" key="1">
    <source>
        <dbReference type="SAM" id="Phobius"/>
    </source>
</evidence>
<feature type="transmembrane region" description="Helical" evidence="1">
    <location>
        <begin position="78"/>
        <end position="98"/>
    </location>
</feature>
<feature type="transmembrane region" description="Helical" evidence="1">
    <location>
        <begin position="38"/>
        <end position="58"/>
    </location>
</feature>
<proteinExistence type="predicted"/>
<keyword evidence="1" id="KW-1133">Transmembrane helix</keyword>